<dbReference type="SMART" id="SM00267">
    <property type="entry name" value="GGDEF"/>
    <property type="match status" value="1"/>
</dbReference>
<dbReference type="InterPro" id="IPR000160">
    <property type="entry name" value="GGDEF_dom"/>
</dbReference>
<dbReference type="InterPro" id="IPR043128">
    <property type="entry name" value="Rev_trsase/Diguanyl_cyclase"/>
</dbReference>
<dbReference type="Pfam" id="PF00990">
    <property type="entry name" value="GGDEF"/>
    <property type="match status" value="1"/>
</dbReference>
<dbReference type="EMBL" id="FWXI01000009">
    <property type="protein sequence ID" value="SMC78876.1"/>
    <property type="molecule type" value="Genomic_DNA"/>
</dbReference>
<dbReference type="NCBIfam" id="TIGR00254">
    <property type="entry name" value="GGDEF"/>
    <property type="match status" value="1"/>
</dbReference>
<evidence type="ECO:0000259" key="2">
    <source>
        <dbReference type="PROSITE" id="PS50887"/>
    </source>
</evidence>
<dbReference type="CDD" id="cd00130">
    <property type="entry name" value="PAS"/>
    <property type="match status" value="1"/>
</dbReference>
<dbReference type="SMART" id="SM00091">
    <property type="entry name" value="PAS"/>
    <property type="match status" value="1"/>
</dbReference>
<dbReference type="PANTHER" id="PTHR44757">
    <property type="entry name" value="DIGUANYLATE CYCLASE DGCP"/>
    <property type="match status" value="1"/>
</dbReference>
<dbReference type="NCBIfam" id="TIGR00229">
    <property type="entry name" value="sensory_box"/>
    <property type="match status" value="1"/>
</dbReference>
<feature type="domain" description="PAS" evidence="1">
    <location>
        <begin position="9"/>
        <end position="65"/>
    </location>
</feature>
<feature type="domain" description="GGDEF" evidence="2">
    <location>
        <begin position="173"/>
        <end position="305"/>
    </location>
</feature>
<keyword evidence="4" id="KW-1185">Reference proteome</keyword>
<sequence>MSAIKHLASSSILEALLTNVADGIRLVDTHQNTLYWNDAARLITGYSAAEMQGKPCYHLLRHSGDVASRLCEQACPLKLATANNEGYEAQIELQHKSGNQMEIKVKAIPVRSDAGKVVAVVEIFNTIADTSSLEKIQALSNLAFRDTITDLYSRQYTELKLTTLLESLRRSMVPFGALIFQVANLKEINNNFGTMLGDQTLRLLAEVLSGEVLPPNMVSRWQSAAFFVTIHNTRKGFILPFASKLKQQLEQMSISASWPELTAKICVAGTIATHNDSFSSLSYRLDEQLRHSEQTNSGMHIDIED</sequence>
<dbReference type="SUPFAM" id="SSF55785">
    <property type="entry name" value="PYP-like sensor domain (PAS domain)"/>
    <property type="match status" value="1"/>
</dbReference>
<dbReference type="SUPFAM" id="SSF55073">
    <property type="entry name" value="Nucleotide cyclase"/>
    <property type="match status" value="1"/>
</dbReference>
<dbReference type="RefSeq" id="WP_084575956.1">
    <property type="nucleotide sequence ID" value="NZ_CP155572.1"/>
</dbReference>
<gene>
    <name evidence="3" type="ORF">SAMN04488500_10951</name>
</gene>
<dbReference type="Pfam" id="PF13426">
    <property type="entry name" value="PAS_9"/>
    <property type="match status" value="1"/>
</dbReference>
<dbReference type="PANTHER" id="PTHR44757:SF2">
    <property type="entry name" value="BIOFILM ARCHITECTURE MAINTENANCE PROTEIN MBAA"/>
    <property type="match status" value="1"/>
</dbReference>
<dbReference type="Proteomes" id="UP000192738">
    <property type="component" value="Unassembled WGS sequence"/>
</dbReference>
<evidence type="ECO:0000313" key="3">
    <source>
        <dbReference type="EMBL" id="SMC78876.1"/>
    </source>
</evidence>
<protein>
    <submittedName>
        <fullName evidence="3">PAS domain S-box-containing protein/diguanylate cyclase (GGDEF) domain-containing protein</fullName>
    </submittedName>
</protein>
<dbReference type="Gene3D" id="3.30.450.20">
    <property type="entry name" value="PAS domain"/>
    <property type="match status" value="1"/>
</dbReference>
<evidence type="ECO:0000259" key="1">
    <source>
        <dbReference type="PROSITE" id="PS50112"/>
    </source>
</evidence>
<organism evidence="3 4">
    <name type="scientific">Sporomusa malonica</name>
    <dbReference type="NCBI Taxonomy" id="112901"/>
    <lineage>
        <taxon>Bacteria</taxon>
        <taxon>Bacillati</taxon>
        <taxon>Bacillota</taxon>
        <taxon>Negativicutes</taxon>
        <taxon>Selenomonadales</taxon>
        <taxon>Sporomusaceae</taxon>
        <taxon>Sporomusa</taxon>
    </lineage>
</organism>
<dbReference type="InterPro" id="IPR035965">
    <property type="entry name" value="PAS-like_dom_sf"/>
</dbReference>
<dbReference type="PROSITE" id="PS50887">
    <property type="entry name" value="GGDEF"/>
    <property type="match status" value="1"/>
</dbReference>
<evidence type="ECO:0000313" key="4">
    <source>
        <dbReference type="Proteomes" id="UP000192738"/>
    </source>
</evidence>
<dbReference type="Gene3D" id="3.30.70.270">
    <property type="match status" value="1"/>
</dbReference>
<dbReference type="InterPro" id="IPR000014">
    <property type="entry name" value="PAS"/>
</dbReference>
<dbReference type="PROSITE" id="PS50112">
    <property type="entry name" value="PAS"/>
    <property type="match status" value="1"/>
</dbReference>
<dbReference type="InterPro" id="IPR052155">
    <property type="entry name" value="Biofilm_reg_signaling"/>
</dbReference>
<proteinExistence type="predicted"/>
<accession>A0A1W2C1A9</accession>
<dbReference type="STRING" id="112901.SAMN04488500_10951"/>
<dbReference type="OrthoDB" id="9804955at2"/>
<dbReference type="AlphaFoldDB" id="A0A1W2C1A9"/>
<reference evidence="3 4" key="1">
    <citation type="submission" date="2017-04" db="EMBL/GenBank/DDBJ databases">
        <authorList>
            <person name="Afonso C.L."/>
            <person name="Miller P.J."/>
            <person name="Scott M.A."/>
            <person name="Spackman E."/>
            <person name="Goraichik I."/>
            <person name="Dimitrov K.M."/>
            <person name="Suarez D.L."/>
            <person name="Swayne D.E."/>
        </authorList>
    </citation>
    <scope>NUCLEOTIDE SEQUENCE [LARGE SCALE GENOMIC DNA]</scope>
    <source>
        <strain evidence="3 4">DSM 5090</strain>
    </source>
</reference>
<name>A0A1W2C1A9_9FIRM</name>
<dbReference type="InterPro" id="IPR029787">
    <property type="entry name" value="Nucleotide_cyclase"/>
</dbReference>